<dbReference type="InterPro" id="IPR023173">
    <property type="entry name" value="NADPH_Cyt_P450_Rdtase_alpha"/>
</dbReference>
<dbReference type="EMBL" id="SEYY01006086">
    <property type="protein sequence ID" value="KAB7503002.1"/>
    <property type="molecule type" value="Genomic_DNA"/>
</dbReference>
<evidence type="ECO:0000313" key="17">
    <source>
        <dbReference type="Proteomes" id="UP000326759"/>
    </source>
</evidence>
<keyword evidence="7" id="KW-0285">Flavoprotein</keyword>
<dbReference type="InterPro" id="IPR017938">
    <property type="entry name" value="Riboflavin_synthase-like_b-brl"/>
</dbReference>
<dbReference type="InterPro" id="IPR050607">
    <property type="entry name" value="NOS"/>
</dbReference>
<evidence type="ECO:0000256" key="1">
    <source>
        <dbReference type="ARBA" id="ARBA00001917"/>
    </source>
</evidence>
<evidence type="ECO:0000256" key="3">
    <source>
        <dbReference type="ARBA" id="ARBA00001974"/>
    </source>
</evidence>
<gene>
    <name evidence="16" type="primary">NOS_1</name>
    <name evidence="16" type="ORF">Anas_09904</name>
</gene>
<keyword evidence="8" id="KW-0288">FMN</keyword>
<dbReference type="Proteomes" id="UP000326759">
    <property type="component" value="Unassembled WGS sequence"/>
</dbReference>
<dbReference type="Gene3D" id="1.20.990.10">
    <property type="entry name" value="NADPH-cytochrome p450 Reductase, Chain A, domain 3"/>
    <property type="match status" value="1"/>
</dbReference>
<keyword evidence="6" id="KW-0349">Heme</keyword>
<evidence type="ECO:0000256" key="13">
    <source>
        <dbReference type="ARBA" id="ARBA00023002"/>
    </source>
</evidence>
<evidence type="ECO:0000256" key="6">
    <source>
        <dbReference type="ARBA" id="ARBA00022617"/>
    </source>
</evidence>
<keyword evidence="12" id="KW-0112">Calmodulin-binding</keyword>
<feature type="domain" description="Sulfite reductase [NADPH] flavoprotein alpha-component-like FAD-binding" evidence="15">
    <location>
        <begin position="10"/>
        <end position="79"/>
    </location>
</feature>
<evidence type="ECO:0000313" key="16">
    <source>
        <dbReference type="EMBL" id="KAB7503002.1"/>
    </source>
</evidence>
<dbReference type="GO" id="GO:0004517">
    <property type="term" value="F:nitric-oxide synthase activity"/>
    <property type="evidence" value="ECO:0007669"/>
    <property type="project" value="UniProtKB-EC"/>
</dbReference>
<dbReference type="GO" id="GO:0005516">
    <property type="term" value="F:calmodulin binding"/>
    <property type="evidence" value="ECO:0007669"/>
    <property type="project" value="UniProtKB-KW"/>
</dbReference>
<dbReference type="PANTHER" id="PTHR43410:SF1">
    <property type="entry name" value="NITRIC OXIDE SYNTHASE"/>
    <property type="match status" value="1"/>
</dbReference>
<evidence type="ECO:0000256" key="4">
    <source>
        <dbReference type="ARBA" id="ARBA00006267"/>
    </source>
</evidence>
<dbReference type="AlphaFoldDB" id="A0A5N5T940"/>
<keyword evidence="13" id="KW-0560">Oxidoreductase</keyword>
<dbReference type="GO" id="GO:0046872">
    <property type="term" value="F:metal ion binding"/>
    <property type="evidence" value="ECO:0007669"/>
    <property type="project" value="UniProtKB-KW"/>
</dbReference>
<evidence type="ECO:0000256" key="9">
    <source>
        <dbReference type="ARBA" id="ARBA00022723"/>
    </source>
</evidence>
<evidence type="ECO:0000256" key="5">
    <source>
        <dbReference type="ARBA" id="ARBA00012989"/>
    </source>
</evidence>
<evidence type="ECO:0000259" key="15">
    <source>
        <dbReference type="Pfam" id="PF00667"/>
    </source>
</evidence>
<keyword evidence="11" id="KW-0521">NADP</keyword>
<evidence type="ECO:0000256" key="12">
    <source>
        <dbReference type="ARBA" id="ARBA00022860"/>
    </source>
</evidence>
<organism evidence="16 17">
    <name type="scientific">Armadillidium nasatum</name>
    <dbReference type="NCBI Taxonomy" id="96803"/>
    <lineage>
        <taxon>Eukaryota</taxon>
        <taxon>Metazoa</taxon>
        <taxon>Ecdysozoa</taxon>
        <taxon>Arthropoda</taxon>
        <taxon>Crustacea</taxon>
        <taxon>Multicrustacea</taxon>
        <taxon>Malacostraca</taxon>
        <taxon>Eumalacostraca</taxon>
        <taxon>Peracarida</taxon>
        <taxon>Isopoda</taxon>
        <taxon>Oniscidea</taxon>
        <taxon>Crinocheta</taxon>
        <taxon>Armadillidiidae</taxon>
        <taxon>Armadillidium</taxon>
    </lineage>
</organism>
<protein>
    <recommendedName>
        <fullName evidence="5">nitric-oxide synthase (NADPH)</fullName>
        <ecNumber evidence="5">1.14.13.39</ecNumber>
    </recommendedName>
</protein>
<accession>A0A5N5T940</accession>
<proteinExistence type="inferred from homology"/>
<keyword evidence="14" id="KW-0408">Iron</keyword>
<evidence type="ECO:0000256" key="2">
    <source>
        <dbReference type="ARBA" id="ARBA00001970"/>
    </source>
</evidence>
<comment type="cofactor">
    <cofactor evidence="2">
        <name>heme b</name>
        <dbReference type="ChEBI" id="CHEBI:60344"/>
    </cofactor>
</comment>
<sequence>MFKDPDQTIQILVLKEVHTPNGLNSFWEPHERLPEASIRILFTRYLDITTPPTSNFLLLLAQYTQHKEQKEKLENLAKKDELGFIRT</sequence>
<name>A0A5N5T940_9CRUS</name>
<dbReference type="OrthoDB" id="1688044at2759"/>
<evidence type="ECO:0000256" key="11">
    <source>
        <dbReference type="ARBA" id="ARBA00022857"/>
    </source>
</evidence>
<dbReference type="PANTHER" id="PTHR43410">
    <property type="entry name" value="NITRIC OXIDE SYNTHASE OXYGENASE"/>
    <property type="match status" value="1"/>
</dbReference>
<dbReference type="EC" id="1.14.13.39" evidence="5"/>
<comment type="cofactor">
    <cofactor evidence="1">
        <name>FMN</name>
        <dbReference type="ChEBI" id="CHEBI:58210"/>
    </cofactor>
</comment>
<comment type="cofactor">
    <cofactor evidence="3">
        <name>FAD</name>
        <dbReference type="ChEBI" id="CHEBI:57692"/>
    </cofactor>
</comment>
<comment type="similarity">
    <text evidence="4">Belongs to the NOS family.</text>
</comment>
<dbReference type="SUPFAM" id="SSF63380">
    <property type="entry name" value="Riboflavin synthase domain-like"/>
    <property type="match status" value="1"/>
</dbReference>
<evidence type="ECO:0000256" key="8">
    <source>
        <dbReference type="ARBA" id="ARBA00022643"/>
    </source>
</evidence>
<comment type="caution">
    <text evidence="16">The sequence shown here is derived from an EMBL/GenBank/DDBJ whole genome shotgun (WGS) entry which is preliminary data.</text>
</comment>
<evidence type="ECO:0000256" key="7">
    <source>
        <dbReference type="ARBA" id="ARBA00022630"/>
    </source>
</evidence>
<keyword evidence="10" id="KW-0274">FAD</keyword>
<keyword evidence="17" id="KW-1185">Reference proteome</keyword>
<evidence type="ECO:0000256" key="14">
    <source>
        <dbReference type="ARBA" id="ARBA00023004"/>
    </source>
</evidence>
<evidence type="ECO:0000256" key="10">
    <source>
        <dbReference type="ARBA" id="ARBA00022827"/>
    </source>
</evidence>
<dbReference type="Pfam" id="PF00667">
    <property type="entry name" value="FAD_binding_1"/>
    <property type="match status" value="1"/>
</dbReference>
<keyword evidence="9" id="KW-0479">Metal-binding</keyword>
<reference evidence="16 17" key="1">
    <citation type="journal article" date="2019" name="PLoS Biol.">
        <title>Sex chromosomes control vertical transmission of feminizing Wolbachia symbionts in an isopod.</title>
        <authorList>
            <person name="Becking T."/>
            <person name="Chebbi M.A."/>
            <person name="Giraud I."/>
            <person name="Moumen B."/>
            <person name="Laverre T."/>
            <person name="Caubet Y."/>
            <person name="Peccoud J."/>
            <person name="Gilbert C."/>
            <person name="Cordaux R."/>
        </authorList>
    </citation>
    <scope>NUCLEOTIDE SEQUENCE [LARGE SCALE GENOMIC DNA]</scope>
    <source>
        <strain evidence="16">ANa2</strain>
        <tissue evidence="16">Whole body excluding digestive tract and cuticle</tissue>
    </source>
</reference>
<dbReference type="InterPro" id="IPR003097">
    <property type="entry name" value="CysJ-like_FAD-binding"/>
</dbReference>